<dbReference type="OrthoDB" id="8003456at2"/>
<feature type="transmembrane region" description="Helical" evidence="1">
    <location>
        <begin position="28"/>
        <end position="56"/>
    </location>
</feature>
<evidence type="ECO:0000256" key="1">
    <source>
        <dbReference type="SAM" id="Phobius"/>
    </source>
</evidence>
<keyword evidence="1" id="KW-0812">Transmembrane</keyword>
<sequence length="63" mass="7059">MLQIETQPTRDAVRTVQPVPIMDRLRSIALVTTLVVGIPLTLAWFVFVGWVALWLLRSAATLL</sequence>
<protein>
    <submittedName>
        <fullName evidence="2">Uncharacterized protein</fullName>
    </submittedName>
</protein>
<keyword evidence="1" id="KW-1133">Transmembrane helix</keyword>
<dbReference type="EMBL" id="SACP01000016">
    <property type="protein sequence ID" value="RVU16396.1"/>
    <property type="molecule type" value="Genomic_DNA"/>
</dbReference>
<proteinExistence type="predicted"/>
<dbReference type="RefSeq" id="WP_127731282.1">
    <property type="nucleotide sequence ID" value="NZ_SACP01000016.1"/>
</dbReference>
<reference evidence="2 3" key="1">
    <citation type="submission" date="2019-01" db="EMBL/GenBank/DDBJ databases">
        <authorList>
            <person name="Chen W.-M."/>
        </authorList>
    </citation>
    <scope>NUCLEOTIDE SEQUENCE [LARGE SCALE GENOMIC DNA]</scope>
    <source>
        <strain evidence="2 3">TER-1</strain>
    </source>
</reference>
<keyword evidence="1" id="KW-0472">Membrane</keyword>
<dbReference type="Proteomes" id="UP000286997">
    <property type="component" value="Unassembled WGS sequence"/>
</dbReference>
<dbReference type="AlphaFoldDB" id="A0A437P2F5"/>
<evidence type="ECO:0000313" key="3">
    <source>
        <dbReference type="Proteomes" id="UP000286997"/>
    </source>
</evidence>
<name>A0A437P2F5_9HYPH</name>
<comment type="caution">
    <text evidence="2">The sequence shown here is derived from an EMBL/GenBank/DDBJ whole genome shotgun (WGS) entry which is preliminary data.</text>
</comment>
<keyword evidence="3" id="KW-1185">Reference proteome</keyword>
<evidence type="ECO:0000313" key="2">
    <source>
        <dbReference type="EMBL" id="RVU16396.1"/>
    </source>
</evidence>
<organism evidence="2 3">
    <name type="scientific">Methylobacterium oryzihabitans</name>
    <dbReference type="NCBI Taxonomy" id="2499852"/>
    <lineage>
        <taxon>Bacteria</taxon>
        <taxon>Pseudomonadati</taxon>
        <taxon>Pseudomonadota</taxon>
        <taxon>Alphaproteobacteria</taxon>
        <taxon>Hyphomicrobiales</taxon>
        <taxon>Methylobacteriaceae</taxon>
        <taxon>Methylobacterium</taxon>
    </lineage>
</organism>
<gene>
    <name evidence="2" type="ORF">EOE48_17055</name>
</gene>
<accession>A0A437P2F5</accession>